<name>A0ABU4WBK1_9FUSO</name>
<accession>A0ABU4WBK1</accession>
<evidence type="ECO:0000313" key="2">
    <source>
        <dbReference type="Proteomes" id="UP001279681"/>
    </source>
</evidence>
<keyword evidence="2" id="KW-1185">Reference proteome</keyword>
<dbReference type="PANTHER" id="PTHR39450">
    <property type="entry name" value="MOLYBDOPTERIN OXIDOREDUCTASE, 4FE-4S CLUSTER-BINDING SUBUNIT"/>
    <property type="match status" value="1"/>
</dbReference>
<sequence length="114" mass="12627">MKEMICILCPMGCHLNIDVENDYKVTGNSCPKGAIYGKEELIAPQRVVTSTVRVNGGIHHMVPVKTDKPIPKELIFQCMELLKDIKVESPQKIGTVLLKNILGTNANIVLTRDI</sequence>
<proteinExistence type="predicted"/>
<reference evidence="2" key="1">
    <citation type="submission" date="2023-07" db="EMBL/GenBank/DDBJ databases">
        <authorList>
            <person name="Colorado M.A."/>
            <person name="Villamil L.M."/>
            <person name="Melo J.F."/>
            <person name="Rodriguez J.A."/>
            <person name="Ruiz R.Y."/>
        </authorList>
    </citation>
    <scope>NUCLEOTIDE SEQUENCE [LARGE SCALE GENOMIC DNA]</scope>
    <source>
        <strain evidence="2">C33</strain>
    </source>
</reference>
<dbReference type="Pfam" id="PF07892">
    <property type="entry name" value="DUF1667"/>
    <property type="match status" value="1"/>
</dbReference>
<evidence type="ECO:0000313" key="1">
    <source>
        <dbReference type="EMBL" id="MDX8336412.1"/>
    </source>
</evidence>
<dbReference type="InterPro" id="IPR036593">
    <property type="entry name" value="CPE0013-like_sf"/>
</dbReference>
<protein>
    <submittedName>
        <fullName evidence="1">DUF1667 domain-containing protein</fullName>
    </submittedName>
</protein>
<dbReference type="Proteomes" id="UP001279681">
    <property type="component" value="Unassembled WGS sequence"/>
</dbReference>
<gene>
    <name evidence="1" type="ORF">RFV38_07870</name>
</gene>
<comment type="caution">
    <text evidence="1">The sequence shown here is derived from an EMBL/GenBank/DDBJ whole genome shotgun (WGS) entry which is preliminary data.</text>
</comment>
<dbReference type="Gene3D" id="3.10.530.10">
    <property type="entry name" value="CPE0013-like"/>
    <property type="match status" value="1"/>
</dbReference>
<dbReference type="EMBL" id="JAVIKH010000009">
    <property type="protein sequence ID" value="MDX8336412.1"/>
    <property type="molecule type" value="Genomic_DNA"/>
</dbReference>
<dbReference type="RefSeq" id="WP_320313816.1">
    <property type="nucleotide sequence ID" value="NZ_JAVIKH010000009.1"/>
</dbReference>
<dbReference type="SUPFAM" id="SSF160148">
    <property type="entry name" value="CPE0013-like"/>
    <property type="match status" value="1"/>
</dbReference>
<dbReference type="PANTHER" id="PTHR39450:SF1">
    <property type="entry name" value="DUF1667 DOMAIN-CONTAINING PROTEIN"/>
    <property type="match status" value="1"/>
</dbReference>
<dbReference type="InterPro" id="IPR012460">
    <property type="entry name" value="DUF1667"/>
</dbReference>
<organism evidence="1 2">
    <name type="scientific">Candidatus Cetobacterium colombiensis</name>
    <dbReference type="NCBI Taxonomy" id="3073100"/>
    <lineage>
        <taxon>Bacteria</taxon>
        <taxon>Fusobacteriati</taxon>
        <taxon>Fusobacteriota</taxon>
        <taxon>Fusobacteriia</taxon>
        <taxon>Fusobacteriales</taxon>
        <taxon>Fusobacteriaceae</taxon>
        <taxon>Cetobacterium</taxon>
    </lineage>
</organism>
<dbReference type="SUPFAM" id="SSF53706">
    <property type="entry name" value="Formate dehydrogenase/DMSO reductase, domains 1-3"/>
    <property type="match status" value="1"/>
</dbReference>